<dbReference type="GO" id="GO:0003735">
    <property type="term" value="F:structural constituent of ribosome"/>
    <property type="evidence" value="ECO:0007669"/>
    <property type="project" value="InterPro"/>
</dbReference>
<keyword evidence="10" id="KW-1185">Reference proteome</keyword>
<keyword evidence="2 7" id="KW-0699">rRNA-binding</keyword>
<dbReference type="NCBIfam" id="TIGR00060">
    <property type="entry name" value="L18_bact"/>
    <property type="match status" value="1"/>
</dbReference>
<evidence type="ECO:0000256" key="3">
    <source>
        <dbReference type="ARBA" id="ARBA00022884"/>
    </source>
</evidence>
<evidence type="ECO:0000256" key="7">
    <source>
        <dbReference type="HAMAP-Rule" id="MF_01337"/>
    </source>
</evidence>
<gene>
    <name evidence="7" type="primary">rplR</name>
    <name evidence="9" type="ORF">SAMN05660197_0704</name>
</gene>
<dbReference type="RefSeq" id="WP_084275176.1">
    <property type="nucleotide sequence ID" value="NZ_AP026671.1"/>
</dbReference>
<evidence type="ECO:0000313" key="10">
    <source>
        <dbReference type="Proteomes" id="UP000192602"/>
    </source>
</evidence>
<evidence type="ECO:0000256" key="4">
    <source>
        <dbReference type="ARBA" id="ARBA00022980"/>
    </source>
</evidence>
<comment type="function">
    <text evidence="7">This is one of the proteins that bind and probably mediate the attachment of the 5S RNA into the large ribosomal subunit, where it forms part of the central protuberance.</text>
</comment>
<dbReference type="CDD" id="cd00432">
    <property type="entry name" value="Ribosomal_L18_L5e"/>
    <property type="match status" value="1"/>
</dbReference>
<evidence type="ECO:0000256" key="1">
    <source>
        <dbReference type="ARBA" id="ARBA00007116"/>
    </source>
</evidence>
<dbReference type="GO" id="GO:0022625">
    <property type="term" value="C:cytosolic large ribosomal subunit"/>
    <property type="evidence" value="ECO:0007669"/>
    <property type="project" value="TreeGrafter"/>
</dbReference>
<dbReference type="Pfam" id="PF00861">
    <property type="entry name" value="Ribosomal_L18p"/>
    <property type="match status" value="1"/>
</dbReference>
<dbReference type="OrthoDB" id="9810939at2"/>
<sequence>MRESVQRRKNRLRIKRKRRVRGKVTGTAQRPRLSIFKSNRHFYAQAIDDTKGHTLAYADGAKMGLKANREDVKKIAEQMAEKLKAIGIETIVFDRNGFLYHGVVASFADALRENGIKF</sequence>
<organism evidence="9 10">
    <name type="scientific">Nitratiruptor tergarcus DSM 16512</name>
    <dbReference type="NCBI Taxonomy" id="1069081"/>
    <lineage>
        <taxon>Bacteria</taxon>
        <taxon>Pseudomonadati</taxon>
        <taxon>Campylobacterota</taxon>
        <taxon>Epsilonproteobacteria</taxon>
        <taxon>Nautiliales</taxon>
        <taxon>Nitratiruptoraceae</taxon>
        <taxon>Nitratiruptor</taxon>
    </lineage>
</organism>
<dbReference type="FunFam" id="3.30.420.100:FF:000001">
    <property type="entry name" value="50S ribosomal protein L18"/>
    <property type="match status" value="1"/>
</dbReference>
<evidence type="ECO:0000256" key="2">
    <source>
        <dbReference type="ARBA" id="ARBA00022730"/>
    </source>
</evidence>
<accession>A0A1W1WRI2</accession>
<evidence type="ECO:0000256" key="8">
    <source>
        <dbReference type="SAM" id="MobiDB-lite"/>
    </source>
</evidence>
<keyword evidence="3 7" id="KW-0694">RNA-binding</keyword>
<dbReference type="STRING" id="1069081.SAMN05660197_0704"/>
<feature type="region of interest" description="Disordered" evidence="8">
    <location>
        <begin position="1"/>
        <end position="24"/>
    </location>
</feature>
<dbReference type="InterPro" id="IPR005484">
    <property type="entry name" value="Ribosomal_uL18_bac/plant/anim"/>
</dbReference>
<dbReference type="Proteomes" id="UP000192602">
    <property type="component" value="Unassembled WGS sequence"/>
</dbReference>
<protein>
    <recommendedName>
        <fullName evidence="6 7">Large ribosomal subunit protein uL18</fullName>
    </recommendedName>
</protein>
<proteinExistence type="inferred from homology"/>
<dbReference type="PANTHER" id="PTHR12899">
    <property type="entry name" value="39S RIBOSOMAL PROTEIN L18, MITOCHONDRIAL"/>
    <property type="match status" value="1"/>
</dbReference>
<reference evidence="10" key="1">
    <citation type="submission" date="2017-04" db="EMBL/GenBank/DDBJ databases">
        <authorList>
            <person name="Varghese N."/>
            <person name="Submissions S."/>
        </authorList>
    </citation>
    <scope>NUCLEOTIDE SEQUENCE [LARGE SCALE GENOMIC DNA]</scope>
    <source>
        <strain evidence="10">DSM 16512</strain>
    </source>
</reference>
<dbReference type="AlphaFoldDB" id="A0A1W1WRI2"/>
<dbReference type="SUPFAM" id="SSF53137">
    <property type="entry name" value="Translational machinery components"/>
    <property type="match status" value="1"/>
</dbReference>
<comment type="similarity">
    <text evidence="1 7">Belongs to the universal ribosomal protein uL18 family.</text>
</comment>
<name>A0A1W1WRI2_9BACT</name>
<feature type="compositionally biased region" description="Basic residues" evidence="8">
    <location>
        <begin position="7"/>
        <end position="22"/>
    </location>
</feature>
<dbReference type="EMBL" id="FWWZ01000001">
    <property type="protein sequence ID" value="SMC08921.1"/>
    <property type="molecule type" value="Genomic_DNA"/>
</dbReference>
<dbReference type="GO" id="GO:0008097">
    <property type="term" value="F:5S rRNA binding"/>
    <property type="evidence" value="ECO:0007669"/>
    <property type="project" value="TreeGrafter"/>
</dbReference>
<keyword evidence="5 7" id="KW-0687">Ribonucleoprotein</keyword>
<comment type="subunit">
    <text evidence="7">Part of the 50S ribosomal subunit; part of the 5S rRNA/L5/L18/L25 subcomplex. Contacts the 5S and 23S rRNAs.</text>
</comment>
<dbReference type="Gene3D" id="3.30.420.100">
    <property type="match status" value="1"/>
</dbReference>
<dbReference type="HAMAP" id="MF_01337_B">
    <property type="entry name" value="Ribosomal_uL18_B"/>
    <property type="match status" value="1"/>
</dbReference>
<dbReference type="InterPro" id="IPR004389">
    <property type="entry name" value="Ribosomal_uL18_bac-type"/>
</dbReference>
<evidence type="ECO:0000256" key="5">
    <source>
        <dbReference type="ARBA" id="ARBA00023274"/>
    </source>
</evidence>
<keyword evidence="4 7" id="KW-0689">Ribosomal protein</keyword>
<dbReference type="PANTHER" id="PTHR12899:SF3">
    <property type="entry name" value="LARGE RIBOSOMAL SUBUNIT PROTEIN UL18M"/>
    <property type="match status" value="1"/>
</dbReference>
<dbReference type="InterPro" id="IPR057268">
    <property type="entry name" value="Ribosomal_L18"/>
</dbReference>
<dbReference type="GO" id="GO:0006412">
    <property type="term" value="P:translation"/>
    <property type="evidence" value="ECO:0007669"/>
    <property type="project" value="UniProtKB-UniRule"/>
</dbReference>
<evidence type="ECO:0000256" key="6">
    <source>
        <dbReference type="ARBA" id="ARBA00035197"/>
    </source>
</evidence>
<evidence type="ECO:0000313" key="9">
    <source>
        <dbReference type="EMBL" id="SMC08921.1"/>
    </source>
</evidence>